<dbReference type="AlphaFoldDB" id="A0A1X0N352"/>
<dbReference type="InterPro" id="IPR029470">
    <property type="entry name" value="PDDEXK_4"/>
</dbReference>
<evidence type="ECO:0000313" key="2">
    <source>
        <dbReference type="Proteomes" id="UP000192815"/>
    </source>
</evidence>
<gene>
    <name evidence="1" type="ORF">BZK31_18420</name>
</gene>
<organism evidence="1 2">
    <name type="scientific">Pseudomonas floridensis</name>
    <dbReference type="NCBI Taxonomy" id="1958950"/>
    <lineage>
        <taxon>Bacteria</taxon>
        <taxon>Pseudomonadati</taxon>
        <taxon>Pseudomonadota</taxon>
        <taxon>Gammaproteobacteria</taxon>
        <taxon>Pseudomonadales</taxon>
        <taxon>Pseudomonadaceae</taxon>
        <taxon>Pseudomonas</taxon>
    </lineage>
</organism>
<dbReference type="Proteomes" id="UP000192815">
    <property type="component" value="Unassembled WGS sequence"/>
</dbReference>
<comment type="caution">
    <text evidence="1">The sequence shown here is derived from an EMBL/GenBank/DDBJ whole genome shotgun (WGS) entry which is preliminary data.</text>
</comment>
<proteinExistence type="predicted"/>
<evidence type="ECO:0008006" key="3">
    <source>
        <dbReference type="Google" id="ProtNLM"/>
    </source>
</evidence>
<dbReference type="OrthoDB" id="1453311at2"/>
<accession>A0A1X0N352</accession>
<dbReference type="RefSeq" id="WP_083184361.1">
    <property type="nucleotide sequence ID" value="NZ_CBCRZR010000019.1"/>
</dbReference>
<name>A0A1X0N352_9PSED</name>
<reference evidence="2" key="1">
    <citation type="submission" date="2017-02" db="EMBL/GenBank/DDBJ databases">
        <title>Pseudomonas floridae sp. nov., a novel pathogenic bacterial species isolated from tomato.</title>
        <authorList>
            <person name="Timilsina S."/>
            <person name="Vallad G.E."/>
            <person name="Jones J.B."/>
        </authorList>
    </citation>
    <scope>NUCLEOTIDE SEQUENCE [LARGE SCALE GENOMIC DNA]</scope>
    <source>
        <strain evidence="2">GEV388</strain>
    </source>
</reference>
<evidence type="ECO:0000313" key="1">
    <source>
        <dbReference type="EMBL" id="ORC57812.1"/>
    </source>
</evidence>
<protein>
    <recommendedName>
        <fullName evidence="3">PD-(D/E)XK nuclease superfamily protein</fullName>
    </recommendedName>
</protein>
<sequence length="424" mass="47972">MDDDIDSAVERFLLDDKLTKLCDTLRTGEDILDMISLTENQHSDVLAWLFDPREGHGQGDQIVRDLLLGAARIYSEDYSLDGRGTTARFLAAWPASRIRTASFGSVFVARELGMSADERVDLFVIDPVNEFVLLIENKARLAHNSDQLDRYRESWMRTVNGVAHLRGFSSVFIALDREFTGDDRYDLPSSGHWLHMGYDWLKSSADRALLHVERGNAAARLVVTYCNRQTDWESPTTRQAISLAVDLHEAHQSAIREMLEGSTTRLEKAWVESRTDHRMMFRLQNKAVISLMRETQGMASVKETLLGKVSGLARERVNHSRGWLAVGPAGWEKHDSDYGWPVYFNVICSEGAKVRYDLSLIWDINGAENDESAYELREKLKSFDAAFAKHPESDRRRVVIQKGLTSSELASCLELSMAKLKALA</sequence>
<keyword evidence="2" id="KW-1185">Reference proteome</keyword>
<dbReference type="EMBL" id="MUIO01000074">
    <property type="protein sequence ID" value="ORC57812.1"/>
    <property type="molecule type" value="Genomic_DNA"/>
</dbReference>
<dbReference type="Pfam" id="PF14281">
    <property type="entry name" value="PDDEXK_4"/>
    <property type="match status" value="1"/>
</dbReference>